<dbReference type="PANTHER" id="PTHR22911">
    <property type="entry name" value="ACYL-MALONYL CONDENSING ENZYME-RELATED"/>
    <property type="match status" value="1"/>
</dbReference>
<feature type="domain" description="EamA" evidence="3">
    <location>
        <begin position="3"/>
        <end position="126"/>
    </location>
</feature>
<feature type="transmembrane region" description="Helical" evidence="2">
    <location>
        <begin position="80"/>
        <end position="100"/>
    </location>
</feature>
<evidence type="ECO:0000313" key="5">
    <source>
        <dbReference type="Proteomes" id="UP000320481"/>
    </source>
</evidence>
<dbReference type="Proteomes" id="UP000320481">
    <property type="component" value="Unassembled WGS sequence"/>
</dbReference>
<dbReference type="SUPFAM" id="SSF103481">
    <property type="entry name" value="Multidrug resistance efflux transporter EmrE"/>
    <property type="match status" value="2"/>
</dbReference>
<reference evidence="4" key="1">
    <citation type="journal article" date="2019" name="Microbiol. Resour. Announc.">
        <title>Draft Genomic Sequences of Streptomyces misionensis and Streptomyces albidoflavus, bacteria applied for phytopathogen biocontrol.</title>
        <authorList>
            <person name="Pylro V."/>
            <person name="Dias A."/>
            <person name="Andreote F."/>
            <person name="Varani A."/>
            <person name="Andreote C."/>
            <person name="Bernardo E."/>
            <person name="Martins T."/>
        </authorList>
    </citation>
    <scope>NUCLEOTIDE SEQUENCE [LARGE SCALE GENOMIC DNA]</scope>
    <source>
        <strain evidence="4">66</strain>
    </source>
</reference>
<feature type="transmembrane region" description="Helical" evidence="2">
    <location>
        <begin position="112"/>
        <end position="130"/>
    </location>
</feature>
<dbReference type="GO" id="GO:0016020">
    <property type="term" value="C:membrane"/>
    <property type="evidence" value="ECO:0007669"/>
    <property type="project" value="InterPro"/>
</dbReference>
<evidence type="ECO:0000259" key="3">
    <source>
        <dbReference type="Pfam" id="PF00892"/>
    </source>
</evidence>
<dbReference type="InterPro" id="IPR037185">
    <property type="entry name" value="EmrE-like"/>
</dbReference>
<keyword evidence="2" id="KW-0472">Membrane</keyword>
<feature type="transmembrane region" description="Helical" evidence="2">
    <location>
        <begin position="233"/>
        <end position="252"/>
    </location>
</feature>
<feature type="transmembrane region" description="Helical" evidence="2">
    <location>
        <begin position="202"/>
        <end position="221"/>
    </location>
</feature>
<feature type="transmembrane region" description="Helical" evidence="2">
    <location>
        <begin position="55"/>
        <end position="74"/>
    </location>
</feature>
<dbReference type="Pfam" id="PF00892">
    <property type="entry name" value="EamA"/>
    <property type="match status" value="2"/>
</dbReference>
<accession>A0A5C6JUW2</accession>
<dbReference type="PANTHER" id="PTHR22911:SF79">
    <property type="entry name" value="MOBA-LIKE NTP TRANSFERASE DOMAIN-CONTAINING PROTEIN"/>
    <property type="match status" value="1"/>
</dbReference>
<keyword evidence="2" id="KW-1133">Transmembrane helix</keyword>
<gene>
    <name evidence="4" type="ORF">FRZ03_15305</name>
</gene>
<dbReference type="InterPro" id="IPR000620">
    <property type="entry name" value="EamA_dom"/>
</dbReference>
<evidence type="ECO:0000256" key="2">
    <source>
        <dbReference type="SAM" id="Phobius"/>
    </source>
</evidence>
<feature type="transmembrane region" description="Helical" evidence="2">
    <location>
        <begin position="172"/>
        <end position="190"/>
    </location>
</feature>
<sequence length="301" mass="31040">MAVGALCVSASAVLLGLARTEPGTASFYRCVLALPALLVLAVPERRRQGPPPRGQYGLALLAGAAFAWDMLLWTQAIAEVGAGLSTVLVNVQVVLVPLLARAIDREPVPRSFLLWVPVILLGVVLTGGVVEGGASGSDPRAGTLHAVLAAVCYSVFLFLLRRGGHGGLVRQRYVVVIACAAVVSLLAGRLSYGLDLTPGWQVMGWLLAVAVSSQVVGWLLVASASPMLSSHVGAVLLLLTPVGAVALGAVVLGERPTLLQLAGCVLILVSAYCAAVREIRPRRRPDRGADGSASGPQGTAD</sequence>
<keyword evidence="5" id="KW-1185">Reference proteome</keyword>
<dbReference type="EMBL" id="VOGW01000087">
    <property type="protein sequence ID" value="TWV46113.1"/>
    <property type="molecule type" value="Genomic_DNA"/>
</dbReference>
<evidence type="ECO:0000256" key="1">
    <source>
        <dbReference type="ARBA" id="ARBA00007362"/>
    </source>
</evidence>
<feature type="domain" description="EamA" evidence="3">
    <location>
        <begin position="142"/>
        <end position="273"/>
    </location>
</feature>
<name>A0A5C6JUW2_9ACTN</name>
<protein>
    <submittedName>
        <fullName evidence="4">DMT family transporter</fullName>
    </submittedName>
</protein>
<dbReference type="AlphaFoldDB" id="A0A5C6JUW2"/>
<comment type="caution">
    <text evidence="4">The sequence shown here is derived from an EMBL/GenBank/DDBJ whole genome shotgun (WGS) entry which is preliminary data.</text>
</comment>
<evidence type="ECO:0000313" key="4">
    <source>
        <dbReference type="EMBL" id="TWV46113.1"/>
    </source>
</evidence>
<keyword evidence="2" id="KW-0812">Transmembrane</keyword>
<feature type="transmembrane region" description="Helical" evidence="2">
    <location>
        <begin position="258"/>
        <end position="277"/>
    </location>
</feature>
<feature type="transmembrane region" description="Helical" evidence="2">
    <location>
        <begin position="142"/>
        <end position="160"/>
    </location>
</feature>
<proteinExistence type="inferred from homology"/>
<organism evidence="4 5">
    <name type="scientific">Streptomyces misionensis</name>
    <dbReference type="NCBI Taxonomy" id="67331"/>
    <lineage>
        <taxon>Bacteria</taxon>
        <taxon>Bacillati</taxon>
        <taxon>Actinomycetota</taxon>
        <taxon>Actinomycetes</taxon>
        <taxon>Kitasatosporales</taxon>
        <taxon>Streptomycetaceae</taxon>
        <taxon>Streptomyces</taxon>
    </lineage>
</organism>
<feature type="transmembrane region" description="Helical" evidence="2">
    <location>
        <begin position="26"/>
        <end position="43"/>
    </location>
</feature>
<comment type="similarity">
    <text evidence="1">Belongs to the EamA transporter family.</text>
</comment>